<dbReference type="PROSITE" id="PS51297">
    <property type="entry name" value="K_BOX"/>
    <property type="match status" value="1"/>
</dbReference>
<keyword evidence="1" id="KW-0175">Coiled coil</keyword>
<dbReference type="SUPFAM" id="SSF55455">
    <property type="entry name" value="SRF-like"/>
    <property type="match status" value="1"/>
</dbReference>
<dbReference type="GO" id="GO:0005634">
    <property type="term" value="C:nucleus"/>
    <property type="evidence" value="ECO:0007669"/>
    <property type="project" value="InterPro"/>
</dbReference>
<dbReference type="InterPro" id="IPR050142">
    <property type="entry name" value="MADS-box/MEF2_TF"/>
</dbReference>
<feature type="compositionally biased region" description="Low complexity" evidence="2">
    <location>
        <begin position="226"/>
        <end position="236"/>
    </location>
</feature>
<organism evidence="4 5">
    <name type="scientific">Heracleum sosnowskyi</name>
    <dbReference type="NCBI Taxonomy" id="360622"/>
    <lineage>
        <taxon>Eukaryota</taxon>
        <taxon>Viridiplantae</taxon>
        <taxon>Streptophyta</taxon>
        <taxon>Embryophyta</taxon>
        <taxon>Tracheophyta</taxon>
        <taxon>Spermatophyta</taxon>
        <taxon>Magnoliopsida</taxon>
        <taxon>eudicotyledons</taxon>
        <taxon>Gunneridae</taxon>
        <taxon>Pentapetalae</taxon>
        <taxon>asterids</taxon>
        <taxon>campanulids</taxon>
        <taxon>Apiales</taxon>
        <taxon>Apiaceae</taxon>
        <taxon>Apioideae</taxon>
        <taxon>apioid superclade</taxon>
        <taxon>Tordylieae</taxon>
        <taxon>Tordyliinae</taxon>
        <taxon>Heracleum</taxon>
    </lineage>
</organism>
<evidence type="ECO:0000256" key="1">
    <source>
        <dbReference type="SAM" id="Coils"/>
    </source>
</evidence>
<dbReference type="Proteomes" id="UP001237642">
    <property type="component" value="Unassembled WGS sequence"/>
</dbReference>
<protein>
    <submittedName>
        <fullName evidence="4">Floral homeotic protein AGAMOUS</fullName>
    </submittedName>
</protein>
<evidence type="ECO:0000256" key="2">
    <source>
        <dbReference type="SAM" id="MobiDB-lite"/>
    </source>
</evidence>
<comment type="caution">
    <text evidence="4">The sequence shown here is derived from an EMBL/GenBank/DDBJ whole genome shotgun (WGS) entry which is preliminary data.</text>
</comment>
<dbReference type="InterPro" id="IPR002487">
    <property type="entry name" value="TF_Kbox"/>
</dbReference>
<dbReference type="GO" id="GO:0003700">
    <property type="term" value="F:DNA-binding transcription factor activity"/>
    <property type="evidence" value="ECO:0007669"/>
    <property type="project" value="InterPro"/>
</dbReference>
<evidence type="ECO:0000259" key="3">
    <source>
        <dbReference type="PROSITE" id="PS51297"/>
    </source>
</evidence>
<dbReference type="Pfam" id="PF01486">
    <property type="entry name" value="K-box"/>
    <property type="match status" value="1"/>
</dbReference>
<dbReference type="AlphaFoldDB" id="A0AAD8MXX6"/>
<feature type="region of interest" description="Disordered" evidence="2">
    <location>
        <begin position="220"/>
        <end position="280"/>
    </location>
</feature>
<gene>
    <name evidence="4" type="ORF">POM88_016950</name>
</gene>
<feature type="coiled-coil region" evidence="1">
    <location>
        <begin position="125"/>
        <end position="182"/>
    </location>
</feature>
<evidence type="ECO:0000313" key="4">
    <source>
        <dbReference type="EMBL" id="KAK1388772.1"/>
    </source>
</evidence>
<feature type="compositionally biased region" description="Polar residues" evidence="2">
    <location>
        <begin position="268"/>
        <end position="280"/>
    </location>
</feature>
<dbReference type="GO" id="GO:0003677">
    <property type="term" value="F:DNA binding"/>
    <property type="evidence" value="ECO:0007669"/>
    <property type="project" value="InterPro"/>
</dbReference>
<feature type="domain" description="K-box" evidence="3">
    <location>
        <begin position="125"/>
        <end position="215"/>
    </location>
</feature>
<evidence type="ECO:0000313" key="5">
    <source>
        <dbReference type="Proteomes" id="UP001237642"/>
    </source>
</evidence>
<proteinExistence type="predicted"/>
<accession>A0AAD8MXX6</accession>
<dbReference type="PANTHER" id="PTHR48019">
    <property type="entry name" value="SERUM RESPONSE FACTOR HOMOLOG"/>
    <property type="match status" value="1"/>
</dbReference>
<keyword evidence="5" id="KW-1185">Reference proteome</keyword>
<dbReference type="GO" id="GO:0046983">
    <property type="term" value="F:protein dimerization activity"/>
    <property type="evidence" value="ECO:0007669"/>
    <property type="project" value="InterPro"/>
</dbReference>
<reference evidence="4" key="1">
    <citation type="submission" date="2023-02" db="EMBL/GenBank/DDBJ databases">
        <title>Genome of toxic invasive species Heracleum sosnowskyi carries increased number of genes despite the absence of recent whole-genome duplications.</title>
        <authorList>
            <person name="Schelkunov M."/>
            <person name="Shtratnikova V."/>
            <person name="Makarenko M."/>
            <person name="Klepikova A."/>
            <person name="Omelchenko D."/>
            <person name="Novikova G."/>
            <person name="Obukhova E."/>
            <person name="Bogdanov V."/>
            <person name="Penin A."/>
            <person name="Logacheva M."/>
        </authorList>
    </citation>
    <scope>NUCLEOTIDE SEQUENCE</scope>
    <source>
        <strain evidence="4">Hsosn_3</strain>
        <tissue evidence="4">Leaf</tissue>
    </source>
</reference>
<dbReference type="Gene3D" id="3.40.1810.10">
    <property type="entry name" value="Transcription factor, MADS-box"/>
    <property type="match status" value="1"/>
</dbReference>
<dbReference type="InterPro" id="IPR036879">
    <property type="entry name" value="TF_MADSbox_sf"/>
</dbReference>
<dbReference type="EMBL" id="JAUIZM010000004">
    <property type="protein sequence ID" value="KAK1388772.1"/>
    <property type="molecule type" value="Genomic_DNA"/>
</dbReference>
<sequence length="280" mass="32343">MITITARTLVSRQRRRLRFTLHFVFVNYFHISSSPPNLHISYLSLPAMEFPNMYQDEPESSNNQMRRAQQQLEQQEGAGRVALIVFSSRGRLYEYANNSVRSTIDRYKKTCADTSNIGSASEANTQFYQQEASKLRREIKALQNSNRNIVGEGLGSLTFKELKNLEGKLEKAIGKIRSRKNETLFAEIELMQKREIELQHANMYLRAKISENERMQQHMSLMPGGSSHHQYQHQQSMAPDSHPAAYNHDARNFLPVNLMQPNHHDDQYSSQDQTVSLQLV</sequence>
<reference evidence="4" key="2">
    <citation type="submission" date="2023-05" db="EMBL/GenBank/DDBJ databases">
        <authorList>
            <person name="Schelkunov M.I."/>
        </authorList>
    </citation>
    <scope>NUCLEOTIDE SEQUENCE</scope>
    <source>
        <strain evidence="4">Hsosn_3</strain>
        <tissue evidence="4">Leaf</tissue>
    </source>
</reference>
<name>A0AAD8MXX6_9APIA</name>